<keyword evidence="2 7" id="KW-0547">Nucleotide-binding</keyword>
<dbReference type="InterPro" id="IPR050079">
    <property type="entry name" value="DEAD_box_RNA_helicase"/>
</dbReference>
<accession>A0A165Z728</accession>
<dbReference type="Gene3D" id="3.40.50.300">
    <property type="entry name" value="P-loop containing nucleotide triphosphate hydrolases"/>
    <property type="match status" value="2"/>
</dbReference>
<sequence>MNDLSFEDFEISNPIIKAIKDLGFEEPSPIQKLTLSESLKGKDIIGQAQTGTGKTAAFAIPILEKIFIKDKSPQAIVICPTRELCIQVAEEIGKLSTHMKKLYILPIYGGQSIGRQIRALKKGVHIIIATPGRLMDHMERKTINLSGIETVVLDEADEMLDMGFRDDIEFILKQTPKNRQTLLFSATINKTITNLAKKYQNKPEILKVPHHHLTAPKIEQIYYETREKMKLETLTRLIDVYDLNLSLVFCNTKRRVDRLTRDLKARGFSVEGIHGDMSQNQRDKVMNKFRKDKIEILVATDVAARGIDVPNVEAVFNYDLPNDNEYYIHRIGRTGRAGKTGYAFTFVAGKEIYKLRDIRKFTKTNIKQEKIPSLKDIEKKKDGLLLENVLDLIDKNKHSKNIESIEKAMEEGYTSVDLAAALLTINKDK</sequence>
<dbReference type="PANTHER" id="PTHR47959:SF13">
    <property type="entry name" value="ATP-DEPENDENT RNA HELICASE RHLE"/>
    <property type="match status" value="1"/>
</dbReference>
<feature type="domain" description="DEAD-box RNA helicase Q" evidence="10">
    <location>
        <begin position="4"/>
        <end position="32"/>
    </location>
</feature>
<dbReference type="Proteomes" id="UP000077245">
    <property type="component" value="Unassembled WGS sequence"/>
</dbReference>
<organism evidence="11 12">
    <name type="scientific">Methanobrevibacter curvatus</name>
    <dbReference type="NCBI Taxonomy" id="49547"/>
    <lineage>
        <taxon>Archaea</taxon>
        <taxon>Methanobacteriati</taxon>
        <taxon>Methanobacteriota</taxon>
        <taxon>Methanomada group</taxon>
        <taxon>Methanobacteria</taxon>
        <taxon>Methanobacteriales</taxon>
        <taxon>Methanobacteriaceae</taxon>
        <taxon>Methanobrevibacter</taxon>
    </lineage>
</organism>
<dbReference type="PANTHER" id="PTHR47959">
    <property type="entry name" value="ATP-DEPENDENT RNA HELICASE RHLE-RELATED"/>
    <property type="match status" value="1"/>
</dbReference>
<feature type="domain" description="Helicase ATP-binding" evidence="8">
    <location>
        <begin position="35"/>
        <end position="206"/>
    </location>
</feature>
<reference evidence="11 12" key="1">
    <citation type="submission" date="2016-04" db="EMBL/GenBank/DDBJ databases">
        <title>Genome sequence of Methanobrevibacter curvatus DSM 11111.</title>
        <authorList>
            <person name="Poehlein A."/>
            <person name="Seedorf H."/>
            <person name="Daniel R."/>
        </authorList>
    </citation>
    <scope>NUCLEOTIDE SEQUENCE [LARGE SCALE GENOMIC DNA]</scope>
    <source>
        <strain evidence="11 12">DSM 11111</strain>
    </source>
</reference>
<comment type="similarity">
    <text evidence="7">Belongs to the DEAD box helicase family.</text>
</comment>
<protein>
    <submittedName>
        <fullName evidence="11">DEAD-box ATP-dependent RNA helicase CshA</fullName>
        <ecNumber evidence="11">3.6.4.13</ecNumber>
    </submittedName>
</protein>
<keyword evidence="4 7" id="KW-0347">Helicase</keyword>
<keyword evidence="1" id="KW-0963">Cytoplasm</keyword>
<comment type="caution">
    <text evidence="11">The sequence shown here is derived from an EMBL/GenBank/DDBJ whole genome shotgun (WGS) entry which is preliminary data.</text>
</comment>
<dbReference type="GO" id="GO:0016787">
    <property type="term" value="F:hydrolase activity"/>
    <property type="evidence" value="ECO:0007669"/>
    <property type="project" value="UniProtKB-KW"/>
</dbReference>
<evidence type="ECO:0000259" key="9">
    <source>
        <dbReference type="PROSITE" id="PS51194"/>
    </source>
</evidence>
<evidence type="ECO:0000256" key="4">
    <source>
        <dbReference type="ARBA" id="ARBA00022806"/>
    </source>
</evidence>
<dbReference type="Pfam" id="PF00271">
    <property type="entry name" value="Helicase_C"/>
    <property type="match status" value="1"/>
</dbReference>
<evidence type="ECO:0000256" key="3">
    <source>
        <dbReference type="ARBA" id="ARBA00022801"/>
    </source>
</evidence>
<evidence type="ECO:0000256" key="1">
    <source>
        <dbReference type="ARBA" id="ARBA00022490"/>
    </source>
</evidence>
<dbReference type="PROSITE" id="PS51192">
    <property type="entry name" value="HELICASE_ATP_BIND_1"/>
    <property type="match status" value="1"/>
</dbReference>
<name>A0A165Z728_9EURY</name>
<feature type="domain" description="Helicase C-terminal" evidence="9">
    <location>
        <begin position="217"/>
        <end position="378"/>
    </location>
</feature>
<dbReference type="InterPro" id="IPR001650">
    <property type="entry name" value="Helicase_C-like"/>
</dbReference>
<dbReference type="InterPro" id="IPR011545">
    <property type="entry name" value="DEAD/DEAH_box_helicase_dom"/>
</dbReference>
<evidence type="ECO:0000256" key="2">
    <source>
        <dbReference type="ARBA" id="ARBA00022741"/>
    </source>
</evidence>
<evidence type="ECO:0000313" key="11">
    <source>
        <dbReference type="EMBL" id="KZX10331.1"/>
    </source>
</evidence>
<dbReference type="Pfam" id="PF00270">
    <property type="entry name" value="DEAD"/>
    <property type="match status" value="1"/>
</dbReference>
<keyword evidence="12" id="KW-1185">Reference proteome</keyword>
<dbReference type="GO" id="GO:0005524">
    <property type="term" value="F:ATP binding"/>
    <property type="evidence" value="ECO:0007669"/>
    <property type="project" value="UniProtKB-KW"/>
</dbReference>
<dbReference type="RefSeq" id="WP_067092599.1">
    <property type="nucleotide sequence ID" value="NZ_LWMV01000217.1"/>
</dbReference>
<dbReference type="InterPro" id="IPR014014">
    <property type="entry name" value="RNA_helicase_DEAD_Q_motif"/>
</dbReference>
<dbReference type="SUPFAM" id="SSF52540">
    <property type="entry name" value="P-loop containing nucleoside triphosphate hydrolases"/>
    <property type="match status" value="1"/>
</dbReference>
<dbReference type="OrthoDB" id="4631at2157"/>
<evidence type="ECO:0000256" key="5">
    <source>
        <dbReference type="ARBA" id="ARBA00022840"/>
    </source>
</evidence>
<dbReference type="GO" id="GO:0003724">
    <property type="term" value="F:RNA helicase activity"/>
    <property type="evidence" value="ECO:0007669"/>
    <property type="project" value="UniProtKB-EC"/>
</dbReference>
<dbReference type="GO" id="GO:0140097">
    <property type="term" value="F:catalytic activity, acting on DNA"/>
    <property type="evidence" value="ECO:0007669"/>
    <property type="project" value="UniProtKB-ARBA"/>
</dbReference>
<dbReference type="InterPro" id="IPR000629">
    <property type="entry name" value="RNA-helicase_DEAD-box_CS"/>
</dbReference>
<dbReference type="CDD" id="cd00268">
    <property type="entry name" value="DEADc"/>
    <property type="match status" value="1"/>
</dbReference>
<dbReference type="GO" id="GO:0003676">
    <property type="term" value="F:nucleic acid binding"/>
    <property type="evidence" value="ECO:0007669"/>
    <property type="project" value="InterPro"/>
</dbReference>
<evidence type="ECO:0000256" key="7">
    <source>
        <dbReference type="RuleBase" id="RU000492"/>
    </source>
</evidence>
<dbReference type="PROSITE" id="PS00039">
    <property type="entry name" value="DEAD_ATP_HELICASE"/>
    <property type="match status" value="1"/>
</dbReference>
<dbReference type="SMART" id="SM00490">
    <property type="entry name" value="HELICc"/>
    <property type="match status" value="1"/>
</dbReference>
<feature type="short sequence motif" description="Q motif" evidence="6">
    <location>
        <begin position="4"/>
        <end position="32"/>
    </location>
</feature>
<keyword evidence="3 7" id="KW-0378">Hydrolase</keyword>
<dbReference type="InterPro" id="IPR044742">
    <property type="entry name" value="DEAD/DEAH_RhlB"/>
</dbReference>
<dbReference type="PROSITE" id="PS51194">
    <property type="entry name" value="HELICASE_CTER"/>
    <property type="match status" value="1"/>
</dbReference>
<dbReference type="InterPro" id="IPR014001">
    <property type="entry name" value="Helicase_ATP-bd"/>
</dbReference>
<proteinExistence type="inferred from homology"/>
<gene>
    <name evidence="11" type="primary">cshA</name>
    <name evidence="11" type="ORF">MBCUR_18330</name>
</gene>
<dbReference type="GO" id="GO:0005829">
    <property type="term" value="C:cytosol"/>
    <property type="evidence" value="ECO:0007669"/>
    <property type="project" value="TreeGrafter"/>
</dbReference>
<dbReference type="AlphaFoldDB" id="A0A165Z728"/>
<evidence type="ECO:0000259" key="10">
    <source>
        <dbReference type="PROSITE" id="PS51195"/>
    </source>
</evidence>
<evidence type="ECO:0000259" key="8">
    <source>
        <dbReference type="PROSITE" id="PS51192"/>
    </source>
</evidence>
<dbReference type="CDD" id="cd18787">
    <property type="entry name" value="SF2_C_DEAD"/>
    <property type="match status" value="1"/>
</dbReference>
<dbReference type="EMBL" id="LWMV01000217">
    <property type="protein sequence ID" value="KZX10331.1"/>
    <property type="molecule type" value="Genomic_DNA"/>
</dbReference>
<keyword evidence="5 7" id="KW-0067">ATP-binding</keyword>
<dbReference type="STRING" id="49547.MBCUR_18330"/>
<dbReference type="EC" id="3.6.4.13" evidence="11"/>
<evidence type="ECO:0000256" key="6">
    <source>
        <dbReference type="PROSITE-ProRule" id="PRU00552"/>
    </source>
</evidence>
<dbReference type="PATRIC" id="fig|49547.3.peg.1936"/>
<dbReference type="PROSITE" id="PS51195">
    <property type="entry name" value="Q_MOTIF"/>
    <property type="match status" value="1"/>
</dbReference>
<dbReference type="SMART" id="SM00487">
    <property type="entry name" value="DEXDc"/>
    <property type="match status" value="1"/>
</dbReference>
<evidence type="ECO:0000313" key="12">
    <source>
        <dbReference type="Proteomes" id="UP000077245"/>
    </source>
</evidence>
<dbReference type="FunFam" id="3.40.50.300:FF:000108">
    <property type="entry name" value="ATP-dependent RNA helicase RhlE"/>
    <property type="match status" value="1"/>
</dbReference>
<dbReference type="InterPro" id="IPR027417">
    <property type="entry name" value="P-loop_NTPase"/>
</dbReference>